<feature type="compositionally biased region" description="Low complexity" evidence="6">
    <location>
        <begin position="283"/>
        <end position="303"/>
    </location>
</feature>
<feature type="region of interest" description="Disordered" evidence="6">
    <location>
        <begin position="281"/>
        <end position="303"/>
    </location>
</feature>
<feature type="coiled-coil region" evidence="5">
    <location>
        <begin position="68"/>
        <end position="102"/>
    </location>
</feature>
<keyword evidence="1" id="KW-0805">Transcription regulation</keyword>
<feature type="domain" description="Zn(2)-C6 fungal-type" evidence="7">
    <location>
        <begin position="30"/>
        <end position="60"/>
    </location>
</feature>
<evidence type="ECO:0000256" key="4">
    <source>
        <dbReference type="ARBA" id="ARBA00023242"/>
    </source>
</evidence>
<feature type="compositionally biased region" description="Pro residues" evidence="6">
    <location>
        <begin position="125"/>
        <end position="136"/>
    </location>
</feature>
<name>A0A165KB71_EXIGL</name>
<gene>
    <name evidence="8" type="ORF">EXIGLDRAFT_733906</name>
</gene>
<accession>A0A165KB71</accession>
<dbReference type="OrthoDB" id="39175at2759"/>
<feature type="compositionally biased region" description="Polar residues" evidence="6">
    <location>
        <begin position="1"/>
        <end position="22"/>
    </location>
</feature>
<dbReference type="GO" id="GO:0003677">
    <property type="term" value="F:DNA binding"/>
    <property type="evidence" value="ECO:0007669"/>
    <property type="project" value="UniProtKB-KW"/>
</dbReference>
<dbReference type="PANTHER" id="PTHR31069">
    <property type="entry name" value="OLEATE-ACTIVATED TRANSCRIPTION FACTOR 1-RELATED"/>
    <property type="match status" value="1"/>
</dbReference>
<dbReference type="Pfam" id="PF00172">
    <property type="entry name" value="Zn_clus"/>
    <property type="match status" value="1"/>
</dbReference>
<evidence type="ECO:0000256" key="1">
    <source>
        <dbReference type="ARBA" id="ARBA00023015"/>
    </source>
</evidence>
<keyword evidence="2" id="KW-0238">DNA-binding</keyword>
<reference evidence="8 9" key="1">
    <citation type="journal article" date="2016" name="Mol. Biol. Evol.">
        <title>Comparative Genomics of Early-Diverging Mushroom-Forming Fungi Provides Insights into the Origins of Lignocellulose Decay Capabilities.</title>
        <authorList>
            <person name="Nagy L.G."/>
            <person name="Riley R."/>
            <person name="Tritt A."/>
            <person name="Adam C."/>
            <person name="Daum C."/>
            <person name="Floudas D."/>
            <person name="Sun H."/>
            <person name="Yadav J.S."/>
            <person name="Pangilinan J."/>
            <person name="Larsson K.H."/>
            <person name="Matsuura K."/>
            <person name="Barry K."/>
            <person name="Labutti K."/>
            <person name="Kuo R."/>
            <person name="Ohm R.A."/>
            <person name="Bhattacharya S.S."/>
            <person name="Shirouzu T."/>
            <person name="Yoshinaga Y."/>
            <person name="Martin F.M."/>
            <person name="Grigoriev I.V."/>
            <person name="Hibbett D.S."/>
        </authorList>
    </citation>
    <scope>NUCLEOTIDE SEQUENCE [LARGE SCALE GENOMIC DNA]</scope>
    <source>
        <strain evidence="8 9">HHB12029</strain>
    </source>
</reference>
<dbReference type="CDD" id="cd00067">
    <property type="entry name" value="GAL4"/>
    <property type="match status" value="1"/>
</dbReference>
<dbReference type="GO" id="GO:0008270">
    <property type="term" value="F:zinc ion binding"/>
    <property type="evidence" value="ECO:0007669"/>
    <property type="project" value="InterPro"/>
</dbReference>
<evidence type="ECO:0000256" key="5">
    <source>
        <dbReference type="SAM" id="Coils"/>
    </source>
</evidence>
<feature type="region of interest" description="Disordered" evidence="6">
    <location>
        <begin position="119"/>
        <end position="204"/>
    </location>
</feature>
<dbReference type="GO" id="GO:0000981">
    <property type="term" value="F:DNA-binding transcription factor activity, RNA polymerase II-specific"/>
    <property type="evidence" value="ECO:0007669"/>
    <property type="project" value="InterPro"/>
</dbReference>
<dbReference type="PANTHER" id="PTHR31069:SF32">
    <property type="entry name" value="ARGININE METABOLISM REGULATION PROTEIN II"/>
    <property type="match status" value="1"/>
</dbReference>
<dbReference type="STRING" id="1314781.A0A165KB71"/>
<feature type="region of interest" description="Disordered" evidence="6">
    <location>
        <begin position="1"/>
        <end position="26"/>
    </location>
</feature>
<dbReference type="InterPro" id="IPR036864">
    <property type="entry name" value="Zn2-C6_fun-type_DNA-bd_sf"/>
</dbReference>
<dbReference type="PROSITE" id="PS00463">
    <property type="entry name" value="ZN2_CY6_FUNGAL_1"/>
    <property type="match status" value="1"/>
</dbReference>
<dbReference type="SUPFAM" id="SSF57701">
    <property type="entry name" value="Zn2/Cys6 DNA-binding domain"/>
    <property type="match status" value="1"/>
</dbReference>
<evidence type="ECO:0000313" key="9">
    <source>
        <dbReference type="Proteomes" id="UP000077266"/>
    </source>
</evidence>
<keyword evidence="3" id="KW-0804">Transcription</keyword>
<evidence type="ECO:0000256" key="2">
    <source>
        <dbReference type="ARBA" id="ARBA00023125"/>
    </source>
</evidence>
<keyword evidence="9" id="KW-1185">Reference proteome</keyword>
<evidence type="ECO:0000259" key="7">
    <source>
        <dbReference type="PROSITE" id="PS50048"/>
    </source>
</evidence>
<dbReference type="InParanoid" id="A0A165KB71"/>
<proteinExistence type="predicted"/>
<feature type="compositionally biased region" description="Polar residues" evidence="6">
    <location>
        <begin position="137"/>
        <end position="151"/>
    </location>
</feature>
<evidence type="ECO:0000256" key="3">
    <source>
        <dbReference type="ARBA" id="ARBA00023163"/>
    </source>
</evidence>
<dbReference type="EMBL" id="KV425947">
    <property type="protein sequence ID" value="KZV96077.1"/>
    <property type="molecule type" value="Genomic_DNA"/>
</dbReference>
<sequence length="386" mass="41392">MSSGSSPTTAARRSRYNQSGGRHSQHITRACDACRTRKYKCDGTKPLCSPCAQRNTDCAWTSQVDQRRAVTKEQLADVNRRIAELEHEQRQTAQQNAQLAAENEYMKAKCREYGLALPDYEHPSPSLPSPFLPSPNEPTSSLPSTSDNDQGLLSVDYRPRSSSSSFPEGSAPQNKTRRRSAPTSPHPHPYAPRHLRAIAPSNPGGVGIDSVGHARTHSAPALHITTAPPNNDNAYDAGNFTTVFSSASALSSPSSPNVYVSGPTDTSFAFGTPSSNNFHFELPSPSSSSTYSTTSPSSFDTPSTPASYHYGATTTTSVFDLPSSPLKPTMPSPFKSSADLNSSLLPSLNGASSFEQDAFGFGATVTSTEPNANALWFQRDGDTMMM</sequence>
<evidence type="ECO:0000313" key="8">
    <source>
        <dbReference type="EMBL" id="KZV96077.1"/>
    </source>
</evidence>
<dbReference type="AlphaFoldDB" id="A0A165KB71"/>
<dbReference type="Gene3D" id="4.10.240.10">
    <property type="entry name" value="Zn(2)-C6 fungal-type DNA-binding domain"/>
    <property type="match status" value="1"/>
</dbReference>
<organism evidence="8 9">
    <name type="scientific">Exidia glandulosa HHB12029</name>
    <dbReference type="NCBI Taxonomy" id="1314781"/>
    <lineage>
        <taxon>Eukaryota</taxon>
        <taxon>Fungi</taxon>
        <taxon>Dikarya</taxon>
        <taxon>Basidiomycota</taxon>
        <taxon>Agaricomycotina</taxon>
        <taxon>Agaricomycetes</taxon>
        <taxon>Auriculariales</taxon>
        <taxon>Exidiaceae</taxon>
        <taxon>Exidia</taxon>
    </lineage>
</organism>
<keyword evidence="5" id="KW-0175">Coiled coil</keyword>
<evidence type="ECO:0000256" key="6">
    <source>
        <dbReference type="SAM" id="MobiDB-lite"/>
    </source>
</evidence>
<dbReference type="Proteomes" id="UP000077266">
    <property type="component" value="Unassembled WGS sequence"/>
</dbReference>
<protein>
    <recommendedName>
        <fullName evidence="7">Zn(2)-C6 fungal-type domain-containing protein</fullName>
    </recommendedName>
</protein>
<dbReference type="InterPro" id="IPR001138">
    <property type="entry name" value="Zn2Cys6_DnaBD"/>
</dbReference>
<keyword evidence="4" id="KW-0539">Nucleus</keyword>
<dbReference type="InterPro" id="IPR050675">
    <property type="entry name" value="OAF3"/>
</dbReference>
<dbReference type="SMART" id="SM00066">
    <property type="entry name" value="GAL4"/>
    <property type="match status" value="1"/>
</dbReference>
<dbReference type="PROSITE" id="PS50048">
    <property type="entry name" value="ZN2_CY6_FUNGAL_2"/>
    <property type="match status" value="1"/>
</dbReference>